<comment type="similarity">
    <text evidence="1">Belongs to the E(R) family.</text>
</comment>
<evidence type="ECO:0000313" key="2">
    <source>
        <dbReference type="EMBL" id="WVZ53221.1"/>
    </source>
</evidence>
<proteinExistence type="inferred from homology"/>
<dbReference type="EMBL" id="CP144745">
    <property type="protein sequence ID" value="WVZ53221.1"/>
    <property type="molecule type" value="Genomic_DNA"/>
</dbReference>
<gene>
    <name evidence="2" type="ORF">U9M48_004194</name>
</gene>
<dbReference type="Proteomes" id="UP001341281">
    <property type="component" value="Chromosome 01"/>
</dbReference>
<accession>A0AAQ3SHI7</accession>
<dbReference type="Pfam" id="PF01133">
    <property type="entry name" value="ER"/>
    <property type="match status" value="1"/>
</dbReference>
<dbReference type="InterPro" id="IPR035912">
    <property type="entry name" value="EHR_sf"/>
</dbReference>
<organism evidence="2 3">
    <name type="scientific">Paspalum notatum var. saurae</name>
    <dbReference type="NCBI Taxonomy" id="547442"/>
    <lineage>
        <taxon>Eukaryota</taxon>
        <taxon>Viridiplantae</taxon>
        <taxon>Streptophyta</taxon>
        <taxon>Embryophyta</taxon>
        <taxon>Tracheophyta</taxon>
        <taxon>Spermatophyta</taxon>
        <taxon>Magnoliopsida</taxon>
        <taxon>Liliopsida</taxon>
        <taxon>Poales</taxon>
        <taxon>Poaceae</taxon>
        <taxon>PACMAD clade</taxon>
        <taxon>Panicoideae</taxon>
        <taxon>Andropogonodae</taxon>
        <taxon>Paspaleae</taxon>
        <taxon>Paspalinae</taxon>
        <taxon>Paspalum</taxon>
    </lineage>
</organism>
<reference evidence="2 3" key="1">
    <citation type="submission" date="2024-02" db="EMBL/GenBank/DDBJ databases">
        <title>High-quality chromosome-scale genome assembly of Pensacola bahiagrass (Paspalum notatum Flugge var. saurae).</title>
        <authorList>
            <person name="Vega J.M."/>
            <person name="Podio M."/>
            <person name="Orjuela J."/>
            <person name="Siena L.A."/>
            <person name="Pessino S.C."/>
            <person name="Combes M.C."/>
            <person name="Mariac C."/>
            <person name="Albertini E."/>
            <person name="Pupilli F."/>
            <person name="Ortiz J.P.A."/>
            <person name="Leblanc O."/>
        </authorList>
    </citation>
    <scope>NUCLEOTIDE SEQUENCE [LARGE SCALE GENOMIC DNA]</scope>
    <source>
        <strain evidence="2">R1</strain>
        <tissue evidence="2">Leaf</tissue>
    </source>
</reference>
<keyword evidence="3" id="KW-1185">Reference proteome</keyword>
<dbReference type="Gene3D" id="3.30.2260.10">
    <property type="entry name" value="Enhancer of rudimentary"/>
    <property type="match status" value="1"/>
</dbReference>
<sequence>MGFVLRLDVIQGGDPMIWEGKRAVSRELTQILEFVDKVLAGRHTIILMQPSKNRAMRTSMDFDSVNHALDGKHRQAGENNWGNMSKQVICVPC</sequence>
<dbReference type="SUPFAM" id="SSF143875">
    <property type="entry name" value="ERH-like"/>
    <property type="match status" value="1"/>
</dbReference>
<dbReference type="InterPro" id="IPR000781">
    <property type="entry name" value="ERH"/>
</dbReference>
<protein>
    <submittedName>
        <fullName evidence="2">Uncharacterized protein</fullName>
    </submittedName>
</protein>
<dbReference type="AlphaFoldDB" id="A0AAQ3SHI7"/>
<evidence type="ECO:0000256" key="1">
    <source>
        <dbReference type="ARBA" id="ARBA00007491"/>
    </source>
</evidence>
<evidence type="ECO:0000313" key="3">
    <source>
        <dbReference type="Proteomes" id="UP001341281"/>
    </source>
</evidence>
<name>A0AAQ3SHI7_PASNO</name>